<evidence type="ECO:0000313" key="7">
    <source>
        <dbReference type="Proteomes" id="UP001174909"/>
    </source>
</evidence>
<dbReference type="Pfam" id="PF00640">
    <property type="entry name" value="PID"/>
    <property type="match status" value="1"/>
</dbReference>
<dbReference type="Gene3D" id="3.30.505.10">
    <property type="entry name" value="SH2 domain"/>
    <property type="match status" value="1"/>
</dbReference>
<evidence type="ECO:0000259" key="5">
    <source>
        <dbReference type="PROSITE" id="PS50001"/>
    </source>
</evidence>
<dbReference type="AlphaFoldDB" id="A0AA35SZS0"/>
<feature type="compositionally biased region" description="Pro residues" evidence="3">
    <location>
        <begin position="424"/>
        <end position="439"/>
    </location>
</feature>
<feature type="domain" description="SH2" evidence="5">
    <location>
        <begin position="674"/>
        <end position="765"/>
    </location>
</feature>
<dbReference type="SUPFAM" id="SSF50729">
    <property type="entry name" value="PH domain-like"/>
    <property type="match status" value="1"/>
</dbReference>
<keyword evidence="7" id="KW-1185">Reference proteome</keyword>
<evidence type="ECO:0000256" key="1">
    <source>
        <dbReference type="ARBA" id="ARBA00022999"/>
    </source>
</evidence>
<dbReference type="PROSITE" id="PS50001">
    <property type="entry name" value="SH2"/>
    <property type="match status" value="1"/>
</dbReference>
<feature type="region of interest" description="Disordered" evidence="3">
    <location>
        <begin position="240"/>
        <end position="305"/>
    </location>
</feature>
<dbReference type="InterPro" id="IPR051235">
    <property type="entry name" value="CEP152/SHC-Transforming"/>
</dbReference>
<dbReference type="Pfam" id="PF00017">
    <property type="entry name" value="SH2"/>
    <property type="match status" value="1"/>
</dbReference>
<dbReference type="SUPFAM" id="SSF55550">
    <property type="entry name" value="SH2 domain"/>
    <property type="match status" value="1"/>
</dbReference>
<feature type="compositionally biased region" description="Basic and acidic residues" evidence="3">
    <location>
        <begin position="18"/>
        <end position="37"/>
    </location>
</feature>
<feature type="domain" description="PID" evidence="4">
    <location>
        <begin position="68"/>
        <end position="227"/>
    </location>
</feature>
<organism evidence="6 7">
    <name type="scientific">Geodia barretti</name>
    <name type="common">Barrett's horny sponge</name>
    <dbReference type="NCBI Taxonomy" id="519541"/>
    <lineage>
        <taxon>Eukaryota</taxon>
        <taxon>Metazoa</taxon>
        <taxon>Porifera</taxon>
        <taxon>Demospongiae</taxon>
        <taxon>Heteroscleromorpha</taxon>
        <taxon>Tetractinellida</taxon>
        <taxon>Astrophorina</taxon>
        <taxon>Geodiidae</taxon>
        <taxon>Geodia</taxon>
    </lineage>
</organism>
<reference evidence="6" key="1">
    <citation type="submission" date="2023-03" db="EMBL/GenBank/DDBJ databases">
        <authorList>
            <person name="Steffen K."/>
            <person name="Cardenas P."/>
        </authorList>
    </citation>
    <scope>NUCLEOTIDE SEQUENCE</scope>
</reference>
<feature type="compositionally biased region" description="Polar residues" evidence="3">
    <location>
        <begin position="403"/>
        <end position="419"/>
    </location>
</feature>
<dbReference type="EMBL" id="CASHTH010002993">
    <property type="protein sequence ID" value="CAI8038477.1"/>
    <property type="molecule type" value="Genomic_DNA"/>
</dbReference>
<dbReference type="PRINTS" id="PR00629">
    <property type="entry name" value="SHCPIDOMAIN"/>
</dbReference>
<dbReference type="InterPro" id="IPR006019">
    <property type="entry name" value="PID_Shc-like"/>
</dbReference>
<dbReference type="InterPro" id="IPR006020">
    <property type="entry name" value="PTB/PI_dom"/>
</dbReference>
<dbReference type="PANTHER" id="PTHR10337:SF11">
    <property type="entry name" value="DSHC PROTEIN"/>
    <property type="match status" value="1"/>
</dbReference>
<dbReference type="GO" id="GO:0007169">
    <property type="term" value="P:cell surface receptor protein tyrosine kinase signaling pathway"/>
    <property type="evidence" value="ECO:0007669"/>
    <property type="project" value="TreeGrafter"/>
</dbReference>
<dbReference type="SMART" id="SM00462">
    <property type="entry name" value="PTB"/>
    <property type="match status" value="1"/>
</dbReference>
<feature type="region of interest" description="Disordered" evidence="3">
    <location>
        <begin position="1"/>
        <end position="46"/>
    </location>
</feature>
<feature type="compositionally biased region" description="Basic and acidic residues" evidence="3">
    <location>
        <begin position="1"/>
        <end position="11"/>
    </location>
</feature>
<comment type="caution">
    <text evidence="6">The sequence shown here is derived from an EMBL/GenBank/DDBJ whole genome shotgun (WGS) entry which is preliminary data.</text>
</comment>
<evidence type="ECO:0000259" key="4">
    <source>
        <dbReference type="PROSITE" id="PS01179"/>
    </source>
</evidence>
<feature type="region of interest" description="Disordered" evidence="3">
    <location>
        <begin position="391"/>
        <end position="667"/>
    </location>
</feature>
<dbReference type="SMART" id="SM00252">
    <property type="entry name" value="SH2"/>
    <property type="match status" value="1"/>
</dbReference>
<dbReference type="InterPro" id="IPR000980">
    <property type="entry name" value="SH2"/>
</dbReference>
<protein>
    <submittedName>
        <fullName evidence="6">SHC-transforming protein 1</fullName>
    </submittedName>
</protein>
<feature type="compositionally biased region" description="Pro residues" evidence="3">
    <location>
        <begin position="539"/>
        <end position="556"/>
    </location>
</feature>
<sequence>MSERQRSERIFGRLPGLLEERQTDRELEMPKTRREEGGLGDWSSTGTFLRKPSSGWLHDDHELQDQSSINYKIKYLGCIEVCQSMRTLQYNMRTQVTKEAIARMAESAGKLHQHKRRKIPKQLNRLLGEADTRWAGEVNLAVSAESLRISSASNDREIMNHSLPSISFASGGDGPTLDFIGYVAKDPVHERACHVFECVQCSQYVLTTIGQAFELRYKMYLNSPHPEPLQIRNTIRTGDSWSQSAHVTHEDKGASPQGEPPFSPTPGAGIYSDLPEFPADPVPSPSSKESHGLPSLTTVSGPRSRIYSQLPGFPTVAEDEEPLSNGTGHARLDNPYDTIHMSRAHRDTPLFPPSGVYSEPGEITSSCEEANYSARMMTIKQSPMTSANSELIDLTPPLDQPNHVYSNTGASIHNGTASAGPTKTSPPPKPRPLPRPMPRPAKKRLPSSSSSESAEVIYDDPTGSLSAVKPPGREAANLHGNDYDDPDALHTSPLTSPPLPTSLHTSSPPIPRSPRRPADESVYDDIQEVIAARPKKRSSPPPLVPKARKSPPPPAPNGGQGSGGPKPVPRGPPRSRGVPPPNLPPPPIYDDPSTVIHSNGFAGRGRNEEGAQGKASRTRTPKFDDTIYAIRPDVGFGGGAAAEEEEERNGAAGNTVSLENPQPDPLAPLPTQHYYHGRISRVESEALLETEGEFLVRESTKIQGQFVLSGIAQGGAQHLLLMNRAGKVKSKDHEFDSIPHLVDYFTSRDVPLVIGKSQVFLRRPVVNAYPTGGSGRGQ</sequence>
<dbReference type="GO" id="GO:0005886">
    <property type="term" value="C:plasma membrane"/>
    <property type="evidence" value="ECO:0007669"/>
    <property type="project" value="TreeGrafter"/>
</dbReference>
<evidence type="ECO:0000313" key="6">
    <source>
        <dbReference type="EMBL" id="CAI8038477.1"/>
    </source>
</evidence>
<dbReference type="InterPro" id="IPR036860">
    <property type="entry name" value="SH2_dom_sf"/>
</dbReference>
<gene>
    <name evidence="6" type="ORF">GBAR_LOCUS21450</name>
</gene>
<evidence type="ECO:0000256" key="3">
    <source>
        <dbReference type="SAM" id="MobiDB-lite"/>
    </source>
</evidence>
<feature type="compositionally biased region" description="Pro residues" evidence="3">
    <location>
        <begin position="566"/>
        <end position="589"/>
    </location>
</feature>
<dbReference type="PRINTS" id="PR00401">
    <property type="entry name" value="SH2DOMAIN"/>
</dbReference>
<name>A0AA35SZS0_GEOBA</name>
<accession>A0AA35SZS0</accession>
<dbReference type="InterPro" id="IPR011993">
    <property type="entry name" value="PH-like_dom_sf"/>
</dbReference>
<dbReference type="GO" id="GO:0030971">
    <property type="term" value="F:receptor tyrosine kinase binding"/>
    <property type="evidence" value="ECO:0007669"/>
    <property type="project" value="TreeGrafter"/>
</dbReference>
<dbReference type="Gene3D" id="2.30.29.30">
    <property type="entry name" value="Pleckstrin-homology domain (PH domain)/Phosphotyrosine-binding domain (PTB)"/>
    <property type="match status" value="1"/>
</dbReference>
<dbReference type="Proteomes" id="UP001174909">
    <property type="component" value="Unassembled WGS sequence"/>
</dbReference>
<dbReference type="PANTHER" id="PTHR10337">
    <property type="entry name" value="SHC TRANSFORMING PROTEIN"/>
    <property type="match status" value="1"/>
</dbReference>
<evidence type="ECO:0000256" key="2">
    <source>
        <dbReference type="PROSITE-ProRule" id="PRU00191"/>
    </source>
</evidence>
<dbReference type="CDD" id="cd01209">
    <property type="entry name" value="PTB_Shc"/>
    <property type="match status" value="1"/>
</dbReference>
<dbReference type="PROSITE" id="PS01179">
    <property type="entry name" value="PID"/>
    <property type="match status" value="1"/>
</dbReference>
<proteinExistence type="predicted"/>
<dbReference type="GO" id="GO:0035556">
    <property type="term" value="P:intracellular signal transduction"/>
    <property type="evidence" value="ECO:0007669"/>
    <property type="project" value="InterPro"/>
</dbReference>
<keyword evidence="1 2" id="KW-0727">SH2 domain</keyword>